<sequence>MGPKRIVCLTEETTELLYLLGEEDRIVGISAYTVRPLKAKEEKPRVSAFISGNVRKIKELKPDLVIGFSDIQADLARDLIQEGLNVLVTNQRSLEEIFEAIRLVGGLVGKDKESAALIDGYRGKLENVRKNSSNKSKPKVFFQEWDEPVITGIRWVSELIEIVGGKDCFGDFREKTLAKDRIVSLQDVADADPDIIVGCWCGKPLDFEWVRTRREWQNVSALKNEKIFEMDPAIILQPGPALFEEGLFELEKIMKEFESPKTH</sequence>
<dbReference type="PANTHER" id="PTHR42860">
    <property type="entry name" value="VITAMIN B12-BINDING PROTEIN"/>
    <property type="match status" value="1"/>
</dbReference>
<dbReference type="PANTHER" id="PTHR42860:SF2">
    <property type="entry name" value="BLL4160 PROTEIN"/>
    <property type="match status" value="1"/>
</dbReference>
<dbReference type="Pfam" id="PF01497">
    <property type="entry name" value="Peripla_BP_2"/>
    <property type="match status" value="1"/>
</dbReference>
<dbReference type="AlphaFoldDB" id="A0A4R9GGB6"/>
<keyword evidence="3" id="KW-1185">Reference proteome</keyword>
<dbReference type="Gene3D" id="3.40.50.1980">
    <property type="entry name" value="Nitrogenase molybdenum iron protein domain"/>
    <property type="match status" value="2"/>
</dbReference>
<dbReference type="RefSeq" id="WP_135767061.1">
    <property type="nucleotide sequence ID" value="NZ_RQET01000004.1"/>
</dbReference>
<name>A0A4R9GGB6_9LEPT</name>
<accession>A0A4R9GGB6</accession>
<organism evidence="2 3">
    <name type="scientific">Leptospira fletcheri</name>
    <dbReference type="NCBI Taxonomy" id="2484981"/>
    <lineage>
        <taxon>Bacteria</taxon>
        <taxon>Pseudomonadati</taxon>
        <taxon>Spirochaetota</taxon>
        <taxon>Spirochaetia</taxon>
        <taxon>Leptospirales</taxon>
        <taxon>Leptospiraceae</taxon>
        <taxon>Leptospira</taxon>
    </lineage>
</organism>
<gene>
    <name evidence="2" type="ORF">EHO60_05000</name>
</gene>
<feature type="domain" description="Fe/B12 periplasmic-binding" evidence="1">
    <location>
        <begin position="5"/>
        <end position="258"/>
    </location>
</feature>
<reference evidence="2" key="1">
    <citation type="journal article" date="2019" name="PLoS Negl. Trop. Dis.">
        <title>Revisiting the worldwide diversity of Leptospira species in the environment.</title>
        <authorList>
            <person name="Vincent A.T."/>
            <person name="Schiettekatte O."/>
            <person name="Bourhy P."/>
            <person name="Veyrier F.J."/>
            <person name="Picardeau M."/>
        </authorList>
    </citation>
    <scope>NUCLEOTIDE SEQUENCE [LARGE SCALE GENOMIC DNA]</scope>
    <source>
        <strain evidence="2">SSW15</strain>
    </source>
</reference>
<dbReference type="CDD" id="cd01144">
    <property type="entry name" value="BtuF"/>
    <property type="match status" value="1"/>
</dbReference>
<protein>
    <submittedName>
        <fullName evidence="2">Cobalamin-binding protein</fullName>
    </submittedName>
</protein>
<dbReference type="InterPro" id="IPR051030">
    <property type="entry name" value="Vitamin_B12-ABC_binding"/>
</dbReference>
<evidence type="ECO:0000313" key="3">
    <source>
        <dbReference type="Proteomes" id="UP000298458"/>
    </source>
</evidence>
<comment type="caution">
    <text evidence="2">The sequence shown here is derived from an EMBL/GenBank/DDBJ whole genome shotgun (WGS) entry which is preliminary data.</text>
</comment>
<evidence type="ECO:0000313" key="2">
    <source>
        <dbReference type="EMBL" id="TGK11657.1"/>
    </source>
</evidence>
<dbReference type="SUPFAM" id="SSF53807">
    <property type="entry name" value="Helical backbone' metal receptor"/>
    <property type="match status" value="1"/>
</dbReference>
<dbReference type="OrthoDB" id="9787772at2"/>
<dbReference type="EMBL" id="RQET01000004">
    <property type="protein sequence ID" value="TGK11657.1"/>
    <property type="molecule type" value="Genomic_DNA"/>
</dbReference>
<proteinExistence type="predicted"/>
<dbReference type="Proteomes" id="UP000298458">
    <property type="component" value="Unassembled WGS sequence"/>
</dbReference>
<dbReference type="PROSITE" id="PS50983">
    <property type="entry name" value="FE_B12_PBP"/>
    <property type="match status" value="1"/>
</dbReference>
<evidence type="ECO:0000259" key="1">
    <source>
        <dbReference type="PROSITE" id="PS50983"/>
    </source>
</evidence>
<dbReference type="InterPro" id="IPR002491">
    <property type="entry name" value="ABC_transptr_periplasmic_BD"/>
</dbReference>